<dbReference type="SMART" id="SM00220">
    <property type="entry name" value="S_TKc"/>
    <property type="match status" value="1"/>
</dbReference>
<evidence type="ECO:0000256" key="3">
    <source>
        <dbReference type="ARBA" id="ARBA00009592"/>
    </source>
</evidence>
<keyword evidence="15 22" id="KW-1133">Transmembrane helix</keyword>
<keyword evidence="8" id="KW-0808">Transferase</keyword>
<dbReference type="Gene3D" id="3.30.200.20">
    <property type="entry name" value="Phosphorylase Kinase, domain 1"/>
    <property type="match status" value="1"/>
</dbReference>
<evidence type="ECO:0000256" key="22">
    <source>
        <dbReference type="SAM" id="Phobius"/>
    </source>
</evidence>
<evidence type="ECO:0000256" key="8">
    <source>
        <dbReference type="ARBA" id="ARBA00022679"/>
    </source>
</evidence>
<proteinExistence type="inferred from homology"/>
<dbReference type="GO" id="GO:0004674">
    <property type="term" value="F:protein serine/threonine kinase activity"/>
    <property type="evidence" value="ECO:0007669"/>
    <property type="project" value="UniProtKB-KW"/>
</dbReference>
<feature type="domain" description="Protein kinase" evidence="23">
    <location>
        <begin position="790"/>
        <end position="1071"/>
    </location>
</feature>
<evidence type="ECO:0000313" key="24">
    <source>
        <dbReference type="EMBL" id="KAL0920278.1"/>
    </source>
</evidence>
<dbReference type="Pfam" id="PF13855">
    <property type="entry name" value="LRR_8"/>
    <property type="match status" value="1"/>
</dbReference>
<evidence type="ECO:0000256" key="20">
    <source>
        <dbReference type="ARBA" id="ARBA00048679"/>
    </source>
</evidence>
<comment type="similarity">
    <text evidence="3">Belongs to the RLP family.</text>
</comment>
<sequence>MGISNTFLHQSILILKIPSLSVSTAFFAFKEQMQMENGALVWMHAWCLFFFLTVRSQSLICYSGDLAALIGFADGLDSPSSLSSWTANASLNCCNWTGVECGPESNFARRVTHLNLANKSLSGSISNSIGALDQLISLNLSQNSLKGFVPFGIFQLQSLEVLDLSMNDLSGPIAANITLASIQVFNVSGNMFNGSHPNLGSSKLLTLFDISNNLFSGGIDAEICNTSPGVQFLYLSMNLFSGELPVGFGNCSSLRELSLGMNEITGNLPEDIFKLKSLSKLYLEGNQLFGRLSDRISNLSNLVQLDLSFNKFSGNIPNVVGNLKELQCFSAQSNRFSGGIPASLSNLSGLGVLNLRNNSLNGEINLNFTGMAGLTSLDLGSNSFSGMIPPNLSSCSELQTLNLASNSLTGEIPESFRNLISLTYLSLSRNLFSNLYAALSVLQHCPNLTNLVLTKNFNDGEEIQVEGIQGFPNMELLAIPNCGLSGSIPTWLQNCTKLKVLDLSWNNLSGVIPPWLGDFSNLFYLDISNNSLGGEIPDGLTLMKGLRSKANLEQPSSLNDFPFFIKKNTTGKGLQYNQVSSFPPSLFLSKNMLVGSIPKGFGNLKALHQLDLSQNRLSGTIPEELSGMSSLELLDLSHNNLTGNIPSSLTKLTFLSRFIVAFNDLVGSVPTGGQFSTFSAADFEGNPGLCYFHSPACTHVEPTQSINRPGKNKGVIIGMAFGIGLGTALLLAIVYFVLSRNHSRRREERFKQVADSGHLETAGSKLVILFKNKDKQELSISDIMKATGNFDQSNIIGCGGFGLVYKAMLPDGTKVAIKRLSGDYSQMDREFQAEVETLSRAQHENLVLLQGYCKIGNDRLLIYSYMENGSLDYWLHEKFDGGSALDWNTRLQIAQGAARGLAYLHQSCQPHILHRDIKSSNILLDGNFKAHLADFGLARLILPYNTHVTTDLVGTLGYIPPEYGQSSVATYKGDVYSFGVVLLELLTGKRPVDMTKTKSCRDLISWVLQMRKEGMEAYVLDQIIYNKEHEGQMVKMLDIACICLSESPRNRPLTPQLVAWLNAIGTDNQYVENSTSL</sequence>
<evidence type="ECO:0000259" key="23">
    <source>
        <dbReference type="PROSITE" id="PS50011"/>
    </source>
</evidence>
<comment type="catalytic activity">
    <reaction evidence="19">
        <text>L-threonyl-[protein] + ATP = O-phospho-L-threonyl-[protein] + ADP + H(+)</text>
        <dbReference type="Rhea" id="RHEA:46608"/>
        <dbReference type="Rhea" id="RHEA-COMP:11060"/>
        <dbReference type="Rhea" id="RHEA-COMP:11605"/>
        <dbReference type="ChEBI" id="CHEBI:15378"/>
        <dbReference type="ChEBI" id="CHEBI:30013"/>
        <dbReference type="ChEBI" id="CHEBI:30616"/>
        <dbReference type="ChEBI" id="CHEBI:61977"/>
        <dbReference type="ChEBI" id="CHEBI:456216"/>
        <dbReference type="EC" id="2.7.11.1"/>
    </reaction>
</comment>
<dbReference type="FunFam" id="3.30.200.20:FF:000260">
    <property type="entry name" value="LRR receptor-like serine/threonine-protein kinase RPK2"/>
    <property type="match status" value="1"/>
</dbReference>
<dbReference type="Pfam" id="PF08263">
    <property type="entry name" value="LRRNT_2"/>
    <property type="match status" value="1"/>
</dbReference>
<comment type="subcellular location">
    <subcellularLocation>
        <location evidence="1">Cell membrane</location>
        <topology evidence="1">Single-pass type I membrane protein</topology>
    </subcellularLocation>
</comment>
<dbReference type="InterPro" id="IPR032675">
    <property type="entry name" value="LRR_dom_sf"/>
</dbReference>
<dbReference type="SUPFAM" id="SSF56112">
    <property type="entry name" value="Protein kinase-like (PK-like)"/>
    <property type="match status" value="1"/>
</dbReference>
<dbReference type="SUPFAM" id="SSF52058">
    <property type="entry name" value="L domain-like"/>
    <property type="match status" value="2"/>
</dbReference>
<keyword evidence="9 22" id="KW-0812">Transmembrane</keyword>
<dbReference type="InterPro" id="IPR017441">
    <property type="entry name" value="Protein_kinase_ATP_BS"/>
</dbReference>
<evidence type="ECO:0000256" key="2">
    <source>
        <dbReference type="ARBA" id="ARBA00008684"/>
    </source>
</evidence>
<evidence type="ECO:0000256" key="4">
    <source>
        <dbReference type="ARBA" id="ARBA00012513"/>
    </source>
</evidence>
<dbReference type="PROSITE" id="PS00107">
    <property type="entry name" value="PROTEIN_KINASE_ATP"/>
    <property type="match status" value="1"/>
</dbReference>
<dbReference type="PROSITE" id="PS50011">
    <property type="entry name" value="PROTEIN_KINASE_DOM"/>
    <property type="match status" value="1"/>
</dbReference>
<dbReference type="InterPro" id="IPR001611">
    <property type="entry name" value="Leu-rich_rpt"/>
</dbReference>
<accession>A0ABD0VCV5</accession>
<comment type="catalytic activity">
    <reaction evidence="20">
        <text>L-seryl-[protein] + ATP = O-phospho-L-seryl-[protein] + ADP + H(+)</text>
        <dbReference type="Rhea" id="RHEA:17989"/>
        <dbReference type="Rhea" id="RHEA-COMP:9863"/>
        <dbReference type="Rhea" id="RHEA-COMP:11604"/>
        <dbReference type="ChEBI" id="CHEBI:15378"/>
        <dbReference type="ChEBI" id="CHEBI:29999"/>
        <dbReference type="ChEBI" id="CHEBI:30616"/>
        <dbReference type="ChEBI" id="CHEBI:83421"/>
        <dbReference type="ChEBI" id="CHEBI:456216"/>
        <dbReference type="EC" id="2.7.11.1"/>
    </reaction>
</comment>
<reference evidence="24 25" key="1">
    <citation type="journal article" date="2024" name="Plant Biotechnol. J.">
        <title>Dendrobium thyrsiflorum genome and its molecular insights into genes involved in important horticultural traits.</title>
        <authorList>
            <person name="Chen B."/>
            <person name="Wang J.Y."/>
            <person name="Zheng P.J."/>
            <person name="Li K.L."/>
            <person name="Liang Y.M."/>
            <person name="Chen X.F."/>
            <person name="Zhang C."/>
            <person name="Zhao X."/>
            <person name="He X."/>
            <person name="Zhang G.Q."/>
            <person name="Liu Z.J."/>
            <person name="Xu Q."/>
        </authorList>
    </citation>
    <scope>NUCLEOTIDE SEQUENCE [LARGE SCALE GENOMIC DNA]</scope>
    <source>
        <strain evidence="24">GZMU011</strain>
    </source>
</reference>
<evidence type="ECO:0000256" key="14">
    <source>
        <dbReference type="ARBA" id="ARBA00022840"/>
    </source>
</evidence>
<comment type="caution">
    <text evidence="24">The sequence shown here is derived from an EMBL/GenBank/DDBJ whole genome shotgun (WGS) entry which is preliminary data.</text>
</comment>
<dbReference type="PROSITE" id="PS51450">
    <property type="entry name" value="LRR"/>
    <property type="match status" value="1"/>
</dbReference>
<keyword evidence="16 22" id="KW-0472">Membrane</keyword>
<evidence type="ECO:0000256" key="21">
    <source>
        <dbReference type="PROSITE-ProRule" id="PRU10141"/>
    </source>
</evidence>
<dbReference type="FunFam" id="3.80.10.10:FF:000213">
    <property type="entry name" value="Tyrosine-sulfated glycopeptide receptor 1"/>
    <property type="match status" value="1"/>
</dbReference>
<dbReference type="PRINTS" id="PR00019">
    <property type="entry name" value="LEURICHRPT"/>
</dbReference>
<keyword evidence="6" id="KW-0723">Serine/threonine-protein kinase</keyword>
<evidence type="ECO:0000256" key="1">
    <source>
        <dbReference type="ARBA" id="ARBA00004251"/>
    </source>
</evidence>
<dbReference type="EC" id="2.7.11.1" evidence="4"/>
<evidence type="ECO:0000256" key="11">
    <source>
        <dbReference type="ARBA" id="ARBA00022737"/>
    </source>
</evidence>
<dbReference type="InterPro" id="IPR050647">
    <property type="entry name" value="Plant_LRR-RLKs"/>
</dbReference>
<organism evidence="24 25">
    <name type="scientific">Dendrobium thyrsiflorum</name>
    <name type="common">Pinecone-like raceme dendrobium</name>
    <name type="synonym">Orchid</name>
    <dbReference type="NCBI Taxonomy" id="117978"/>
    <lineage>
        <taxon>Eukaryota</taxon>
        <taxon>Viridiplantae</taxon>
        <taxon>Streptophyta</taxon>
        <taxon>Embryophyta</taxon>
        <taxon>Tracheophyta</taxon>
        <taxon>Spermatophyta</taxon>
        <taxon>Magnoliopsida</taxon>
        <taxon>Liliopsida</taxon>
        <taxon>Asparagales</taxon>
        <taxon>Orchidaceae</taxon>
        <taxon>Epidendroideae</taxon>
        <taxon>Malaxideae</taxon>
        <taxon>Dendrobiinae</taxon>
        <taxon>Dendrobium</taxon>
    </lineage>
</organism>
<dbReference type="GO" id="GO:0006950">
    <property type="term" value="P:response to stress"/>
    <property type="evidence" value="ECO:0007669"/>
    <property type="project" value="UniProtKB-ARBA"/>
</dbReference>
<evidence type="ECO:0000256" key="10">
    <source>
        <dbReference type="ARBA" id="ARBA00022729"/>
    </source>
</evidence>
<keyword evidence="13" id="KW-0418">Kinase</keyword>
<evidence type="ECO:0000256" key="9">
    <source>
        <dbReference type="ARBA" id="ARBA00022692"/>
    </source>
</evidence>
<dbReference type="GO" id="GO:0005886">
    <property type="term" value="C:plasma membrane"/>
    <property type="evidence" value="ECO:0007669"/>
    <property type="project" value="UniProtKB-SubCell"/>
</dbReference>
<evidence type="ECO:0000256" key="12">
    <source>
        <dbReference type="ARBA" id="ARBA00022741"/>
    </source>
</evidence>
<dbReference type="AlphaFoldDB" id="A0ABD0VCV5"/>
<feature type="transmembrane region" description="Helical" evidence="22">
    <location>
        <begin position="715"/>
        <end position="738"/>
    </location>
</feature>
<keyword evidence="5" id="KW-1003">Cell membrane</keyword>
<dbReference type="InterPro" id="IPR003591">
    <property type="entry name" value="Leu-rich_rpt_typical-subtyp"/>
</dbReference>
<dbReference type="InterPro" id="IPR008271">
    <property type="entry name" value="Ser/Thr_kinase_AS"/>
</dbReference>
<evidence type="ECO:0000256" key="13">
    <source>
        <dbReference type="ARBA" id="ARBA00022777"/>
    </source>
</evidence>
<gene>
    <name evidence="24" type="ORF">M5K25_009401</name>
</gene>
<evidence type="ECO:0000313" key="25">
    <source>
        <dbReference type="Proteomes" id="UP001552299"/>
    </source>
</evidence>
<dbReference type="GO" id="GO:0005524">
    <property type="term" value="F:ATP binding"/>
    <property type="evidence" value="ECO:0007669"/>
    <property type="project" value="UniProtKB-UniRule"/>
</dbReference>
<dbReference type="InterPro" id="IPR011009">
    <property type="entry name" value="Kinase-like_dom_sf"/>
</dbReference>
<dbReference type="InterPro" id="IPR000719">
    <property type="entry name" value="Prot_kinase_dom"/>
</dbReference>
<evidence type="ECO:0000256" key="5">
    <source>
        <dbReference type="ARBA" id="ARBA00022475"/>
    </source>
</evidence>
<keyword evidence="14 21" id="KW-0067">ATP-binding</keyword>
<keyword evidence="12 21" id="KW-0547">Nucleotide-binding</keyword>
<dbReference type="InterPro" id="IPR055414">
    <property type="entry name" value="LRR_R13L4/SHOC2-like"/>
</dbReference>
<comment type="similarity">
    <text evidence="2">Belongs to the protein kinase superfamily. Ser/Thr protein kinase family.</text>
</comment>
<dbReference type="Proteomes" id="UP001552299">
    <property type="component" value="Unassembled WGS sequence"/>
</dbReference>
<keyword evidence="10" id="KW-0732">Signal</keyword>
<dbReference type="Gene3D" id="1.10.510.10">
    <property type="entry name" value="Transferase(Phosphotransferase) domain 1"/>
    <property type="match status" value="1"/>
</dbReference>
<keyword evidence="17" id="KW-0675">Receptor</keyword>
<keyword evidence="18" id="KW-0325">Glycoprotein</keyword>
<dbReference type="SMART" id="SM00365">
    <property type="entry name" value="LRR_SD22"/>
    <property type="match status" value="4"/>
</dbReference>
<dbReference type="Pfam" id="PF00560">
    <property type="entry name" value="LRR_1"/>
    <property type="match status" value="2"/>
</dbReference>
<dbReference type="Gene3D" id="3.80.10.10">
    <property type="entry name" value="Ribonuclease Inhibitor"/>
    <property type="match status" value="4"/>
</dbReference>
<dbReference type="SMART" id="SM00369">
    <property type="entry name" value="LRR_TYP"/>
    <property type="match status" value="9"/>
</dbReference>
<dbReference type="EMBL" id="JANQDX010000008">
    <property type="protein sequence ID" value="KAL0920278.1"/>
    <property type="molecule type" value="Genomic_DNA"/>
</dbReference>
<dbReference type="FunFam" id="3.80.10.10:FF:000041">
    <property type="entry name" value="LRR receptor-like serine/threonine-protein kinase ERECTA"/>
    <property type="match status" value="1"/>
</dbReference>
<evidence type="ECO:0000256" key="16">
    <source>
        <dbReference type="ARBA" id="ARBA00023136"/>
    </source>
</evidence>
<dbReference type="Pfam" id="PF23598">
    <property type="entry name" value="LRR_14"/>
    <property type="match status" value="1"/>
</dbReference>
<keyword evidence="25" id="KW-1185">Reference proteome</keyword>
<dbReference type="FunFam" id="3.80.10.10:FF:000129">
    <property type="entry name" value="Leucine-rich repeat receptor-like kinase"/>
    <property type="match status" value="1"/>
</dbReference>
<evidence type="ECO:0000256" key="19">
    <source>
        <dbReference type="ARBA" id="ARBA00047899"/>
    </source>
</evidence>
<keyword evidence="11" id="KW-0677">Repeat</keyword>
<name>A0ABD0VCV5_DENTH</name>
<dbReference type="FunFam" id="1.10.510.10:FF:000309">
    <property type="entry name" value="Leucine-rich repeat receptor-like protein kinase"/>
    <property type="match status" value="1"/>
</dbReference>
<protein>
    <recommendedName>
        <fullName evidence="4">non-specific serine/threonine protein kinase</fullName>
        <ecNumber evidence="4">2.7.11.1</ecNumber>
    </recommendedName>
</protein>
<dbReference type="PANTHER" id="PTHR48056:SF18">
    <property type="entry name" value="NON-SPECIFIC SERINE_THREONINE PROTEIN KINASE"/>
    <property type="match status" value="1"/>
</dbReference>
<dbReference type="PROSITE" id="PS00108">
    <property type="entry name" value="PROTEIN_KINASE_ST"/>
    <property type="match status" value="1"/>
</dbReference>
<evidence type="ECO:0000256" key="6">
    <source>
        <dbReference type="ARBA" id="ARBA00022527"/>
    </source>
</evidence>
<evidence type="ECO:0000256" key="7">
    <source>
        <dbReference type="ARBA" id="ARBA00022614"/>
    </source>
</evidence>
<feature type="binding site" evidence="21">
    <location>
        <position position="818"/>
    </location>
    <ligand>
        <name>ATP</name>
        <dbReference type="ChEBI" id="CHEBI:30616"/>
    </ligand>
</feature>
<evidence type="ECO:0000256" key="18">
    <source>
        <dbReference type="ARBA" id="ARBA00023180"/>
    </source>
</evidence>
<dbReference type="Pfam" id="PF00069">
    <property type="entry name" value="Pkinase"/>
    <property type="match status" value="1"/>
</dbReference>
<dbReference type="PANTHER" id="PTHR48056">
    <property type="entry name" value="LRR RECEPTOR-LIKE SERINE/THREONINE-PROTEIN KINASE-RELATED"/>
    <property type="match status" value="1"/>
</dbReference>
<evidence type="ECO:0000256" key="15">
    <source>
        <dbReference type="ARBA" id="ARBA00022989"/>
    </source>
</evidence>
<keyword evidence="7" id="KW-0433">Leucine-rich repeat</keyword>
<dbReference type="InterPro" id="IPR013210">
    <property type="entry name" value="LRR_N_plant-typ"/>
</dbReference>
<evidence type="ECO:0000256" key="17">
    <source>
        <dbReference type="ARBA" id="ARBA00023170"/>
    </source>
</evidence>